<dbReference type="InterPro" id="IPR005630">
    <property type="entry name" value="Terpene_synthase_metal-bd"/>
</dbReference>
<organism evidence="2 3">
    <name type="scientific">Arabidopsis thaliana</name>
    <name type="common">Mouse-ear cress</name>
    <dbReference type="NCBI Taxonomy" id="3702"/>
    <lineage>
        <taxon>Eukaryota</taxon>
        <taxon>Viridiplantae</taxon>
        <taxon>Streptophyta</taxon>
        <taxon>Embryophyta</taxon>
        <taxon>Tracheophyta</taxon>
        <taxon>Spermatophyta</taxon>
        <taxon>Magnoliopsida</taxon>
        <taxon>eudicotyledons</taxon>
        <taxon>Gunneridae</taxon>
        <taxon>Pentapetalae</taxon>
        <taxon>rosids</taxon>
        <taxon>malvids</taxon>
        <taxon>Brassicales</taxon>
        <taxon>Brassicaceae</taxon>
        <taxon>Camelineae</taxon>
        <taxon>Arabidopsis</taxon>
    </lineage>
</organism>
<dbReference type="GO" id="GO:0000287">
    <property type="term" value="F:magnesium ion binding"/>
    <property type="evidence" value="ECO:0007669"/>
    <property type="project" value="InterPro"/>
</dbReference>
<proteinExistence type="predicted"/>
<dbReference type="Pfam" id="PF03936">
    <property type="entry name" value="Terpene_synth_C"/>
    <property type="match status" value="1"/>
</dbReference>
<evidence type="ECO:0000313" key="3">
    <source>
        <dbReference type="Proteomes" id="UP000078284"/>
    </source>
</evidence>
<dbReference type="AlphaFoldDB" id="A0A178V603"/>
<gene>
    <name evidence="2" type="ordered locus">AXX17_At3g35180</name>
</gene>
<reference evidence="3" key="1">
    <citation type="journal article" date="2016" name="Proc. Natl. Acad. Sci. U.S.A.">
        <title>Chromosome-level assembly of Arabidopsis thaliana Ler reveals the extent of translocation and inversion polymorphisms.</title>
        <authorList>
            <person name="Zapata L."/>
            <person name="Ding J."/>
            <person name="Willing E.M."/>
            <person name="Hartwig B."/>
            <person name="Bezdan D."/>
            <person name="Jiao W.B."/>
            <person name="Patel V."/>
            <person name="Velikkakam James G."/>
            <person name="Koornneef M."/>
            <person name="Ossowski S."/>
            <person name="Schneeberger K."/>
        </authorList>
    </citation>
    <scope>NUCLEOTIDE SEQUENCE [LARGE SCALE GENOMIC DNA]</scope>
    <source>
        <strain evidence="3">cv. Landsberg erecta</strain>
    </source>
</reference>
<dbReference type="InterPro" id="IPR008949">
    <property type="entry name" value="Isoprenoid_synthase_dom_sf"/>
</dbReference>
<accession>A0A178V603</accession>
<evidence type="ECO:0000313" key="2">
    <source>
        <dbReference type="EMBL" id="OAP01637.1"/>
    </source>
</evidence>
<sequence length="166" mass="19385">MKPYVRDKLISSHNSNKDKIRLIHLLMSLGFSYYFESDIEMIPNQAFEELDMIIAKEDVLETISIMFEREMRKGEVVNGVNSYMNQHGVTKEEAVEELRKMARDNYKIVMEELLTITDVPRPVLVRCLNLARLFDVFCKNSNDEFTYPHGNLKDLITSIFIHPIPV</sequence>
<protein>
    <recommendedName>
        <fullName evidence="1">Terpene synthase metal-binding domain-containing protein</fullName>
    </recommendedName>
</protein>
<evidence type="ECO:0000259" key="1">
    <source>
        <dbReference type="Pfam" id="PF03936"/>
    </source>
</evidence>
<dbReference type="SUPFAM" id="SSF48576">
    <property type="entry name" value="Terpenoid synthases"/>
    <property type="match status" value="1"/>
</dbReference>
<dbReference type="EMBL" id="LUHQ01000003">
    <property type="protein sequence ID" value="OAP01637.1"/>
    <property type="molecule type" value="Genomic_DNA"/>
</dbReference>
<dbReference type="GO" id="GO:0010333">
    <property type="term" value="F:terpene synthase activity"/>
    <property type="evidence" value="ECO:0007669"/>
    <property type="project" value="InterPro"/>
</dbReference>
<feature type="domain" description="Terpene synthase metal-binding" evidence="1">
    <location>
        <begin position="67"/>
        <end position="107"/>
    </location>
</feature>
<dbReference type="Proteomes" id="UP000078284">
    <property type="component" value="Chromosome 3"/>
</dbReference>
<comment type="caution">
    <text evidence="2">The sequence shown here is derived from an EMBL/GenBank/DDBJ whole genome shotgun (WGS) entry which is preliminary data.</text>
</comment>
<dbReference type="Gene3D" id="1.10.600.10">
    <property type="entry name" value="Farnesyl Diphosphate Synthase"/>
    <property type="match status" value="1"/>
</dbReference>
<name>A0A178V603_ARATH</name>